<reference evidence="2 3" key="1">
    <citation type="journal article" date="2008" name="Nature">
        <title>The genome of the model beetle and pest Tribolium castaneum.</title>
        <authorList>
            <consortium name="Tribolium Genome Sequencing Consortium"/>
            <person name="Richards S."/>
            <person name="Gibbs R.A."/>
            <person name="Weinstock G.M."/>
            <person name="Brown S.J."/>
            <person name="Denell R."/>
            <person name="Beeman R.W."/>
            <person name="Gibbs R."/>
            <person name="Beeman R.W."/>
            <person name="Brown S.J."/>
            <person name="Bucher G."/>
            <person name="Friedrich M."/>
            <person name="Grimmelikhuijzen C.J."/>
            <person name="Klingler M."/>
            <person name="Lorenzen M."/>
            <person name="Richards S."/>
            <person name="Roth S."/>
            <person name="Schroder R."/>
            <person name="Tautz D."/>
            <person name="Zdobnov E.M."/>
            <person name="Muzny D."/>
            <person name="Gibbs R.A."/>
            <person name="Weinstock G.M."/>
            <person name="Attaway T."/>
            <person name="Bell S."/>
            <person name="Buhay C.J."/>
            <person name="Chandrabose M.N."/>
            <person name="Chavez D."/>
            <person name="Clerk-Blankenburg K.P."/>
            <person name="Cree A."/>
            <person name="Dao M."/>
            <person name="Davis C."/>
            <person name="Chacko J."/>
            <person name="Dinh H."/>
            <person name="Dugan-Rocha S."/>
            <person name="Fowler G."/>
            <person name="Garner T.T."/>
            <person name="Garnes J."/>
            <person name="Gnirke A."/>
            <person name="Hawes A."/>
            <person name="Hernandez J."/>
            <person name="Hines S."/>
            <person name="Holder M."/>
            <person name="Hume J."/>
            <person name="Jhangiani S.N."/>
            <person name="Joshi V."/>
            <person name="Khan Z.M."/>
            <person name="Jackson L."/>
            <person name="Kovar C."/>
            <person name="Kowis A."/>
            <person name="Lee S."/>
            <person name="Lewis L.R."/>
            <person name="Margolis J."/>
            <person name="Morgan M."/>
            <person name="Nazareth L.V."/>
            <person name="Nguyen N."/>
            <person name="Okwuonu G."/>
            <person name="Parker D."/>
            <person name="Richards S."/>
            <person name="Ruiz S.J."/>
            <person name="Santibanez J."/>
            <person name="Savard J."/>
            <person name="Scherer S.E."/>
            <person name="Schneider B."/>
            <person name="Sodergren E."/>
            <person name="Tautz D."/>
            <person name="Vattahil S."/>
            <person name="Villasana D."/>
            <person name="White C.S."/>
            <person name="Wright R."/>
            <person name="Park Y."/>
            <person name="Beeman R.W."/>
            <person name="Lord J."/>
            <person name="Oppert B."/>
            <person name="Lorenzen M."/>
            <person name="Brown S."/>
            <person name="Wang L."/>
            <person name="Savard J."/>
            <person name="Tautz D."/>
            <person name="Richards S."/>
            <person name="Weinstock G."/>
            <person name="Gibbs R.A."/>
            <person name="Liu Y."/>
            <person name="Worley K."/>
            <person name="Weinstock G."/>
            <person name="Elsik C.G."/>
            <person name="Reese J.T."/>
            <person name="Elhaik E."/>
            <person name="Landan G."/>
            <person name="Graur D."/>
            <person name="Arensburger P."/>
            <person name="Atkinson P."/>
            <person name="Beeman R.W."/>
            <person name="Beidler J."/>
            <person name="Brown S.J."/>
            <person name="Demuth J.P."/>
            <person name="Drury D.W."/>
            <person name="Du Y.Z."/>
            <person name="Fujiwara H."/>
            <person name="Lorenzen M."/>
            <person name="Maselli V."/>
            <person name="Osanai M."/>
            <person name="Park Y."/>
            <person name="Robertson H.M."/>
            <person name="Tu Z."/>
            <person name="Wang J.J."/>
            <person name="Wang S."/>
            <person name="Richards S."/>
            <person name="Song H."/>
            <person name="Zhang L."/>
            <person name="Sodergren E."/>
            <person name="Werner D."/>
            <person name="Stanke M."/>
            <person name="Morgenstern B."/>
            <person name="Solovyev V."/>
            <person name="Kosarev P."/>
            <person name="Brown G."/>
            <person name="Chen H.C."/>
            <person name="Ermolaeva O."/>
            <person name="Hlavina W."/>
            <person name="Kapustin Y."/>
            <person name="Kiryutin B."/>
            <person name="Kitts P."/>
            <person name="Maglott D."/>
            <person name="Pruitt K."/>
            <person name="Sapojnikov V."/>
            <person name="Souvorov A."/>
            <person name="Mackey A.J."/>
            <person name="Waterhouse R.M."/>
            <person name="Wyder S."/>
            <person name="Zdobnov E.M."/>
            <person name="Zdobnov E.M."/>
            <person name="Wyder S."/>
            <person name="Kriventseva E.V."/>
            <person name="Kadowaki T."/>
            <person name="Bork P."/>
            <person name="Aranda M."/>
            <person name="Bao R."/>
            <person name="Beermann A."/>
            <person name="Berns N."/>
            <person name="Bolognesi R."/>
            <person name="Bonneton F."/>
            <person name="Bopp D."/>
            <person name="Brown S.J."/>
            <person name="Bucher G."/>
            <person name="Butts T."/>
            <person name="Chaumot A."/>
            <person name="Denell R.E."/>
            <person name="Ferrier D.E."/>
            <person name="Friedrich M."/>
            <person name="Gordon C.M."/>
            <person name="Jindra M."/>
            <person name="Klingler M."/>
            <person name="Lan Q."/>
            <person name="Lattorff H.M."/>
            <person name="Laudet V."/>
            <person name="von Levetsow C."/>
            <person name="Liu Z."/>
            <person name="Lutz R."/>
            <person name="Lynch J.A."/>
            <person name="da Fonseca R.N."/>
            <person name="Posnien N."/>
            <person name="Reuter R."/>
            <person name="Roth S."/>
            <person name="Savard J."/>
            <person name="Schinko J.B."/>
            <person name="Schmitt C."/>
            <person name="Schoppmeier M."/>
            <person name="Schroder R."/>
            <person name="Shippy T.D."/>
            <person name="Simonnet F."/>
            <person name="Marques-Souza H."/>
            <person name="Tautz D."/>
            <person name="Tomoyasu Y."/>
            <person name="Trauner J."/>
            <person name="Van der Zee M."/>
            <person name="Vervoort M."/>
            <person name="Wittkopp N."/>
            <person name="Wimmer E.A."/>
            <person name="Yang X."/>
            <person name="Jones A.K."/>
            <person name="Sattelle D.B."/>
            <person name="Ebert P.R."/>
            <person name="Nelson D."/>
            <person name="Scott J.G."/>
            <person name="Beeman R.W."/>
            <person name="Muthukrishnan S."/>
            <person name="Kramer K.J."/>
            <person name="Arakane Y."/>
            <person name="Beeman R.W."/>
            <person name="Zhu Q."/>
            <person name="Hogenkamp D."/>
            <person name="Dixit R."/>
            <person name="Oppert B."/>
            <person name="Jiang H."/>
            <person name="Zou Z."/>
            <person name="Marshall J."/>
            <person name="Elpidina E."/>
            <person name="Vinokurov K."/>
            <person name="Oppert C."/>
            <person name="Zou Z."/>
            <person name="Evans J."/>
            <person name="Lu Z."/>
            <person name="Zhao P."/>
            <person name="Sumathipala N."/>
            <person name="Altincicek B."/>
            <person name="Vilcinskas A."/>
            <person name="Williams M."/>
            <person name="Hultmark D."/>
            <person name="Hetru C."/>
            <person name="Jiang H."/>
            <person name="Grimmelikhuijzen C.J."/>
            <person name="Hauser F."/>
            <person name="Cazzamali G."/>
            <person name="Williamson M."/>
            <person name="Park Y."/>
            <person name="Li B."/>
            <person name="Tanaka Y."/>
            <person name="Predel R."/>
            <person name="Neupert S."/>
            <person name="Schachtner J."/>
            <person name="Verleyen P."/>
            <person name="Raible F."/>
            <person name="Bork P."/>
            <person name="Friedrich M."/>
            <person name="Walden K.K."/>
            <person name="Robertson H.M."/>
            <person name="Angeli S."/>
            <person name="Foret S."/>
            <person name="Bucher G."/>
            <person name="Schuetz S."/>
            <person name="Maleszka R."/>
            <person name="Wimmer E.A."/>
            <person name="Beeman R.W."/>
            <person name="Lorenzen M."/>
            <person name="Tomoyasu Y."/>
            <person name="Miller S.C."/>
            <person name="Grossmann D."/>
            <person name="Bucher G."/>
        </authorList>
    </citation>
    <scope>NUCLEOTIDE SEQUENCE [LARGE SCALE GENOMIC DNA]</scope>
    <source>
        <strain evidence="2 3">Georgia GA2</strain>
    </source>
</reference>
<dbReference type="AlphaFoldDB" id="A0A139WCV6"/>
<keyword evidence="1" id="KW-0472">Membrane</keyword>
<sequence length="53" mass="6358">MNITCDSTTRYWPSYLKILTILLPICVFKNIFFFWQTSCDLVNVAIEECHRRN</sequence>
<dbReference type="EMBL" id="KQ971362">
    <property type="protein sequence ID" value="KYB25779.1"/>
    <property type="molecule type" value="Genomic_DNA"/>
</dbReference>
<proteinExistence type="predicted"/>
<dbReference type="Proteomes" id="UP000007266">
    <property type="component" value="Linkage group 8"/>
</dbReference>
<evidence type="ECO:0000313" key="3">
    <source>
        <dbReference type="Proteomes" id="UP000007266"/>
    </source>
</evidence>
<feature type="transmembrane region" description="Helical" evidence="1">
    <location>
        <begin position="12"/>
        <end position="35"/>
    </location>
</feature>
<gene>
    <name evidence="2" type="primary">AUGUSTUS-3.0.2_34164</name>
    <name evidence="2" type="ORF">TcasGA2_TC034164</name>
</gene>
<protein>
    <submittedName>
        <fullName evidence="2">Uncharacterized protein</fullName>
    </submittedName>
</protein>
<evidence type="ECO:0000256" key="1">
    <source>
        <dbReference type="SAM" id="Phobius"/>
    </source>
</evidence>
<accession>A0A139WCV6</accession>
<dbReference type="InParanoid" id="A0A139WCV6"/>
<keyword evidence="1" id="KW-0812">Transmembrane</keyword>
<keyword evidence="1" id="KW-1133">Transmembrane helix</keyword>
<name>A0A139WCV6_TRICA</name>
<reference evidence="2 3" key="2">
    <citation type="journal article" date="2010" name="Nucleic Acids Res.">
        <title>BeetleBase in 2010: revisions to provide comprehensive genomic information for Tribolium castaneum.</title>
        <authorList>
            <person name="Kim H.S."/>
            <person name="Murphy T."/>
            <person name="Xia J."/>
            <person name="Caragea D."/>
            <person name="Park Y."/>
            <person name="Beeman R.W."/>
            <person name="Lorenzen M.D."/>
            <person name="Butcher S."/>
            <person name="Manak J.R."/>
            <person name="Brown S.J."/>
        </authorList>
    </citation>
    <scope>GENOME REANNOTATION</scope>
    <source>
        <strain evidence="2 3">Georgia GA2</strain>
    </source>
</reference>
<keyword evidence="3" id="KW-1185">Reference proteome</keyword>
<organism evidence="2 3">
    <name type="scientific">Tribolium castaneum</name>
    <name type="common">Red flour beetle</name>
    <dbReference type="NCBI Taxonomy" id="7070"/>
    <lineage>
        <taxon>Eukaryota</taxon>
        <taxon>Metazoa</taxon>
        <taxon>Ecdysozoa</taxon>
        <taxon>Arthropoda</taxon>
        <taxon>Hexapoda</taxon>
        <taxon>Insecta</taxon>
        <taxon>Pterygota</taxon>
        <taxon>Neoptera</taxon>
        <taxon>Endopterygota</taxon>
        <taxon>Coleoptera</taxon>
        <taxon>Polyphaga</taxon>
        <taxon>Cucujiformia</taxon>
        <taxon>Tenebrionidae</taxon>
        <taxon>Tenebrionidae incertae sedis</taxon>
        <taxon>Tribolium</taxon>
    </lineage>
</organism>
<evidence type="ECO:0000313" key="2">
    <source>
        <dbReference type="EMBL" id="KYB25779.1"/>
    </source>
</evidence>